<dbReference type="RefSeq" id="WP_137092071.1">
    <property type="nucleotide sequence ID" value="NZ_CP028923.1"/>
</dbReference>
<keyword evidence="8" id="KW-0808">Transferase</keyword>
<evidence type="ECO:0000256" key="7">
    <source>
        <dbReference type="RuleBase" id="RU000382"/>
    </source>
</evidence>
<keyword evidence="5 7" id="KW-0456">Lyase</keyword>
<keyword evidence="9" id="KW-1185">Reference proteome</keyword>
<evidence type="ECO:0000313" key="9">
    <source>
        <dbReference type="Proteomes" id="UP000298616"/>
    </source>
</evidence>
<dbReference type="Gene3D" id="3.90.1150.10">
    <property type="entry name" value="Aspartate Aminotransferase, domain 1"/>
    <property type="match status" value="1"/>
</dbReference>
<protein>
    <submittedName>
        <fullName evidence="8">Aspartate aminotransferase family protein</fullName>
    </submittedName>
</protein>
<dbReference type="GO" id="GO:0030170">
    <property type="term" value="F:pyridoxal phosphate binding"/>
    <property type="evidence" value="ECO:0007669"/>
    <property type="project" value="InterPro"/>
</dbReference>
<sequence length="478" mass="54627">MHDPEEFRKRGYEMVDWIADYFNNLESLPVKPDISPGVIKDKIPSEYPDEPEAFDKIFNDFKEDILPGMTHWQHPGFMAYFPANNSFPSILAEMLTSGMGAQCMIWLTSPAAEELEDRMMEWLRNAIGLPEEFTGVIQDTASTATLVAILTAREKYSHFRVNKSGFTGREKFRIYSSDQVHSSIDKAIRIAGLGEDNLVRVPVKDDFSMDPIALKQAIEEDLRSGYKPMCIVSALGTTSSTACDPLDEIGKLAKDYDIWHHVDAAYLGTALILEKYQYLIEGIENADSFVFNPHKWMMVNFDCSAYFVKDTELLQKTFSVMPEYLKTDIDKQVKNYRDWGIQLGRRFRALKLWFVLRSFGLSGIKKTISGHIKMADKFKSHIARIGHYEILAPVIANLICFRVIKMGWTDEQADSASELLMRKINDTGRFFLTHTRLKNKFAIRVVIGQTNVHEKHVEELISLMEELASEVISEIDKS</sequence>
<dbReference type="InterPro" id="IPR015422">
    <property type="entry name" value="PyrdxlP-dep_Trfase_small"/>
</dbReference>
<dbReference type="PRINTS" id="PR00800">
    <property type="entry name" value="YHDCRBOXLASE"/>
</dbReference>
<keyword evidence="4 6" id="KW-0663">Pyridoxal phosphate</keyword>
<evidence type="ECO:0000256" key="3">
    <source>
        <dbReference type="ARBA" id="ARBA00022793"/>
    </source>
</evidence>
<dbReference type="OrthoDB" id="9803665at2"/>
<dbReference type="Pfam" id="PF00282">
    <property type="entry name" value="Pyridoxal_deC"/>
    <property type="match status" value="1"/>
</dbReference>
<comment type="cofactor">
    <cofactor evidence="1 6 7">
        <name>pyridoxal 5'-phosphate</name>
        <dbReference type="ChEBI" id="CHEBI:597326"/>
    </cofactor>
</comment>
<dbReference type="SUPFAM" id="SSF53383">
    <property type="entry name" value="PLP-dependent transferases"/>
    <property type="match status" value="1"/>
</dbReference>
<evidence type="ECO:0000256" key="5">
    <source>
        <dbReference type="ARBA" id="ARBA00023239"/>
    </source>
</evidence>
<dbReference type="InterPro" id="IPR002129">
    <property type="entry name" value="PyrdxlP-dep_de-COase"/>
</dbReference>
<comment type="similarity">
    <text evidence="2 7">Belongs to the group II decarboxylase family.</text>
</comment>
<accession>A0A4D7JV90</accession>
<keyword evidence="8" id="KW-0032">Aminotransferase</keyword>
<dbReference type="Gene3D" id="1.20.1340.10">
    <property type="entry name" value="dopa decarboxylase, N-terminal domain"/>
    <property type="match status" value="1"/>
</dbReference>
<name>A0A4D7JV90_9BACT</name>
<evidence type="ECO:0000256" key="6">
    <source>
        <dbReference type="PIRSR" id="PIRSR602129-50"/>
    </source>
</evidence>
<dbReference type="PROSITE" id="PS00392">
    <property type="entry name" value="DDC_GAD_HDC_YDC"/>
    <property type="match status" value="1"/>
</dbReference>
<dbReference type="AlphaFoldDB" id="A0A4D7JV90"/>
<dbReference type="PANTHER" id="PTHR11999:SF70">
    <property type="entry name" value="MIP05841P"/>
    <property type="match status" value="1"/>
</dbReference>
<dbReference type="EMBL" id="CP028923">
    <property type="protein sequence ID" value="QCK16482.1"/>
    <property type="molecule type" value="Genomic_DNA"/>
</dbReference>
<dbReference type="GO" id="GO:0019752">
    <property type="term" value="P:carboxylic acid metabolic process"/>
    <property type="evidence" value="ECO:0007669"/>
    <property type="project" value="InterPro"/>
</dbReference>
<dbReference type="InterPro" id="IPR015421">
    <property type="entry name" value="PyrdxlP-dep_Trfase_major"/>
</dbReference>
<evidence type="ECO:0000313" key="8">
    <source>
        <dbReference type="EMBL" id="QCK16482.1"/>
    </source>
</evidence>
<dbReference type="GO" id="GO:0005737">
    <property type="term" value="C:cytoplasm"/>
    <property type="evidence" value="ECO:0007669"/>
    <property type="project" value="TreeGrafter"/>
</dbReference>
<dbReference type="Proteomes" id="UP000298616">
    <property type="component" value="Chromosome"/>
</dbReference>
<dbReference type="InterPro" id="IPR021115">
    <property type="entry name" value="Pyridoxal-P_BS"/>
</dbReference>
<dbReference type="GO" id="GO:0008483">
    <property type="term" value="F:transaminase activity"/>
    <property type="evidence" value="ECO:0007669"/>
    <property type="project" value="UniProtKB-KW"/>
</dbReference>
<gene>
    <name evidence="8" type="ORF">DCC35_17975</name>
</gene>
<proteinExistence type="inferred from homology"/>
<evidence type="ECO:0000256" key="2">
    <source>
        <dbReference type="ARBA" id="ARBA00009533"/>
    </source>
</evidence>
<dbReference type="InterPro" id="IPR010977">
    <property type="entry name" value="Aromatic_deC"/>
</dbReference>
<dbReference type="GO" id="GO:0016831">
    <property type="term" value="F:carboxy-lyase activity"/>
    <property type="evidence" value="ECO:0007669"/>
    <property type="project" value="UniProtKB-KW"/>
</dbReference>
<dbReference type="PANTHER" id="PTHR11999">
    <property type="entry name" value="GROUP II PYRIDOXAL-5-PHOSPHATE DECARBOXYLASE"/>
    <property type="match status" value="1"/>
</dbReference>
<keyword evidence="3" id="KW-0210">Decarboxylase</keyword>
<feature type="modified residue" description="N6-(pyridoxal phosphate)lysine" evidence="6">
    <location>
        <position position="295"/>
    </location>
</feature>
<dbReference type="KEGG" id="fpf:DCC35_17975"/>
<evidence type="ECO:0000256" key="1">
    <source>
        <dbReference type="ARBA" id="ARBA00001933"/>
    </source>
</evidence>
<organism evidence="8 9">
    <name type="scientific">Mangrovivirga cuniculi</name>
    <dbReference type="NCBI Taxonomy" id="2715131"/>
    <lineage>
        <taxon>Bacteria</taxon>
        <taxon>Pseudomonadati</taxon>
        <taxon>Bacteroidota</taxon>
        <taxon>Cytophagia</taxon>
        <taxon>Cytophagales</taxon>
        <taxon>Mangrovivirgaceae</taxon>
        <taxon>Mangrovivirga</taxon>
    </lineage>
</organism>
<evidence type="ECO:0000256" key="4">
    <source>
        <dbReference type="ARBA" id="ARBA00022898"/>
    </source>
</evidence>
<dbReference type="InterPro" id="IPR015424">
    <property type="entry name" value="PyrdxlP-dep_Trfase"/>
</dbReference>
<dbReference type="GO" id="GO:0006520">
    <property type="term" value="P:amino acid metabolic process"/>
    <property type="evidence" value="ECO:0007669"/>
    <property type="project" value="InterPro"/>
</dbReference>
<reference evidence="8 9" key="1">
    <citation type="submission" date="2018-04" db="EMBL/GenBank/DDBJ databases">
        <title>Complete genome uncultured novel isolate.</title>
        <authorList>
            <person name="Merlino G."/>
        </authorList>
    </citation>
    <scope>NUCLEOTIDE SEQUENCE [LARGE SCALE GENOMIC DNA]</scope>
    <source>
        <strain evidence="9">R1DC9</strain>
    </source>
</reference>
<dbReference type="Gene3D" id="3.40.640.10">
    <property type="entry name" value="Type I PLP-dependent aspartate aminotransferase-like (Major domain)"/>
    <property type="match status" value="1"/>
</dbReference>